<dbReference type="GO" id="GO:0051920">
    <property type="term" value="F:peroxiredoxin activity"/>
    <property type="evidence" value="ECO:0007669"/>
    <property type="project" value="InterPro"/>
</dbReference>
<dbReference type="Pfam" id="PF02627">
    <property type="entry name" value="CMD"/>
    <property type="match status" value="1"/>
</dbReference>
<reference evidence="3 4" key="1">
    <citation type="journal article" date="2017" name="Environ. Microbiol.">
        <title>Genomic and physiological analyses of 'Reinekea forsetii' reveal a versatile opportunistic lifestyle during spring algae blooms.</title>
        <authorList>
            <person name="Avci B."/>
            <person name="Hahnke R.L."/>
            <person name="Chafee M."/>
            <person name="Fischer T."/>
            <person name="Gruber-Vodicka H."/>
            <person name="Tegetmeyer H.E."/>
            <person name="Harder J."/>
            <person name="Fuchs B.M."/>
            <person name="Amann R.I."/>
            <person name="Teeling H."/>
        </authorList>
    </citation>
    <scope>NUCLEOTIDE SEQUENCE [LARGE SCALE GENOMIC DNA]</scope>
    <source>
        <strain evidence="3 4">Hel1_31_D35</strain>
    </source>
</reference>
<keyword evidence="4" id="KW-1185">Reference proteome</keyword>
<accession>A0A2K8KLK0</accession>
<dbReference type="GO" id="GO:0047575">
    <property type="term" value="F:4-carboxymuconolactone decarboxylase activity"/>
    <property type="evidence" value="ECO:0007669"/>
    <property type="project" value="UniProtKB-UniRule"/>
</dbReference>
<evidence type="ECO:0000256" key="1">
    <source>
        <dbReference type="NCBIfam" id="TIGR02425"/>
    </source>
</evidence>
<protein>
    <recommendedName>
        <fullName evidence="1">4-carboxymuconolactone decarboxylase</fullName>
        <ecNumber evidence="1">4.1.1.44</ecNumber>
    </recommendedName>
</protein>
<name>A0A2K8KLK0_9GAMM</name>
<feature type="domain" description="Carboxymuconolactone decarboxylase-like" evidence="2">
    <location>
        <begin position="68"/>
        <end position="150"/>
    </location>
</feature>
<dbReference type="KEGG" id="rfo:REIFOR_00610"/>
<dbReference type="Proteomes" id="UP000229757">
    <property type="component" value="Chromosome"/>
</dbReference>
<dbReference type="InterPro" id="IPR029032">
    <property type="entry name" value="AhpD-like"/>
</dbReference>
<dbReference type="InterPro" id="IPR003779">
    <property type="entry name" value="CMD-like"/>
</dbReference>
<dbReference type="AlphaFoldDB" id="A0A2K8KLK0"/>
<dbReference type="PANTHER" id="PTHR33570:SF2">
    <property type="entry name" value="CARBOXYMUCONOLACTONE DECARBOXYLASE-LIKE DOMAIN-CONTAINING PROTEIN"/>
    <property type="match status" value="1"/>
</dbReference>
<organism evidence="3 4">
    <name type="scientific">Reinekea forsetii</name>
    <dbReference type="NCBI Taxonomy" id="1336806"/>
    <lineage>
        <taxon>Bacteria</taxon>
        <taxon>Pseudomonadati</taxon>
        <taxon>Pseudomonadota</taxon>
        <taxon>Gammaproteobacteria</taxon>
        <taxon>Oceanospirillales</taxon>
        <taxon>Saccharospirillaceae</taxon>
        <taxon>Reinekea</taxon>
    </lineage>
</organism>
<evidence type="ECO:0000313" key="4">
    <source>
        <dbReference type="Proteomes" id="UP000229757"/>
    </source>
</evidence>
<dbReference type="InterPro" id="IPR052512">
    <property type="entry name" value="4CMD/NDH-1_regulator"/>
</dbReference>
<evidence type="ECO:0000259" key="2">
    <source>
        <dbReference type="Pfam" id="PF02627"/>
    </source>
</evidence>
<sequence>MRRLTASVEHRRMRWGRCDEPTFPARTRNLIPMKSEKYQQGMVMRRNVLGDEYVDRAIDAATDFNRPLQDMVTENCWGEVWTRPALSPQTRSLITIATLAALKASTELKVHVRGALRNGCSEAEIQEVLLQSTVYCGVPSGIEAFRAAKDAIEAWQAEHPDQAG</sequence>
<keyword evidence="3" id="KW-0456">Lyase</keyword>
<proteinExistence type="predicted"/>
<gene>
    <name evidence="3" type="ORF">REIFOR_00610</name>
</gene>
<dbReference type="EC" id="4.1.1.44" evidence="1"/>
<dbReference type="NCBIfam" id="TIGR02425">
    <property type="entry name" value="decarb_PcaC"/>
    <property type="match status" value="1"/>
</dbReference>
<dbReference type="SUPFAM" id="SSF69118">
    <property type="entry name" value="AhpD-like"/>
    <property type="match status" value="1"/>
</dbReference>
<dbReference type="PANTHER" id="PTHR33570">
    <property type="entry name" value="4-CARBOXYMUCONOLACTONE DECARBOXYLASE FAMILY PROTEIN"/>
    <property type="match status" value="1"/>
</dbReference>
<dbReference type="Gene3D" id="1.20.1290.10">
    <property type="entry name" value="AhpD-like"/>
    <property type="match status" value="1"/>
</dbReference>
<dbReference type="EMBL" id="CP011797">
    <property type="protein sequence ID" value="ATX75778.1"/>
    <property type="molecule type" value="Genomic_DNA"/>
</dbReference>
<dbReference type="InterPro" id="IPR012788">
    <property type="entry name" value="Decarb_PcaC"/>
</dbReference>
<evidence type="ECO:0000313" key="3">
    <source>
        <dbReference type="EMBL" id="ATX75778.1"/>
    </source>
</evidence>